<sequence length="150" mass="16785">MEKETDVVNDSLRMNIMPLDLAIKRELAYRAKIKLQLNSCSDLRELPTCFQGSSSSLAGKKRKMSSSIAPVLPNQLLRSSYGLKPLQNLSGTLFCQICNVPCSGLCSFKQHLAGKKHAACVQEIEAVKLSKEKAIKKVKDKWDEIEWDMV</sequence>
<feature type="domain" description="U1-type" evidence="1">
    <location>
        <begin position="90"/>
        <end position="124"/>
    </location>
</feature>
<comment type="caution">
    <text evidence="2">The sequence shown here is derived from an EMBL/GenBank/DDBJ whole genome shotgun (WGS) entry which is preliminary data.</text>
</comment>
<dbReference type="GO" id="GO:0003676">
    <property type="term" value="F:nucleic acid binding"/>
    <property type="evidence" value="ECO:0007669"/>
    <property type="project" value="InterPro"/>
</dbReference>
<dbReference type="EMBL" id="JABWDY010039876">
    <property type="protein sequence ID" value="KAF5178606.1"/>
    <property type="molecule type" value="Genomic_DNA"/>
</dbReference>
<proteinExistence type="predicted"/>
<reference evidence="2 3" key="1">
    <citation type="submission" date="2020-06" db="EMBL/GenBank/DDBJ databases">
        <title>Transcriptomic and genomic resources for Thalictrum thalictroides and T. hernandezii: Facilitating candidate gene discovery in an emerging model plant lineage.</title>
        <authorList>
            <person name="Arias T."/>
            <person name="Riano-Pachon D.M."/>
            <person name="Di Stilio V.S."/>
        </authorList>
    </citation>
    <scope>NUCLEOTIDE SEQUENCE [LARGE SCALE GENOMIC DNA]</scope>
    <source>
        <strain evidence="3">cv. WT478/WT964</strain>
        <tissue evidence="2">Leaves</tissue>
    </source>
</reference>
<dbReference type="Gene3D" id="3.30.160.60">
    <property type="entry name" value="Classic Zinc Finger"/>
    <property type="match status" value="1"/>
</dbReference>
<keyword evidence="3" id="KW-1185">Reference proteome</keyword>
<dbReference type="GO" id="GO:0008270">
    <property type="term" value="F:zinc ion binding"/>
    <property type="evidence" value="ECO:0007669"/>
    <property type="project" value="InterPro"/>
</dbReference>
<dbReference type="SMART" id="SM00451">
    <property type="entry name" value="ZnF_U1"/>
    <property type="match status" value="1"/>
</dbReference>
<dbReference type="InterPro" id="IPR003604">
    <property type="entry name" value="Matrin/U1-like-C_Znf_C2H2"/>
</dbReference>
<protein>
    <recommendedName>
        <fullName evidence="1">U1-type domain-containing protein</fullName>
    </recommendedName>
</protein>
<dbReference type="Pfam" id="PF12874">
    <property type="entry name" value="zf-met"/>
    <property type="match status" value="1"/>
</dbReference>
<evidence type="ECO:0000313" key="3">
    <source>
        <dbReference type="Proteomes" id="UP000554482"/>
    </source>
</evidence>
<dbReference type="AlphaFoldDB" id="A0A7J6V0X3"/>
<evidence type="ECO:0000313" key="2">
    <source>
        <dbReference type="EMBL" id="KAF5178606.1"/>
    </source>
</evidence>
<organism evidence="2 3">
    <name type="scientific">Thalictrum thalictroides</name>
    <name type="common">Rue-anemone</name>
    <name type="synonym">Anemone thalictroides</name>
    <dbReference type="NCBI Taxonomy" id="46969"/>
    <lineage>
        <taxon>Eukaryota</taxon>
        <taxon>Viridiplantae</taxon>
        <taxon>Streptophyta</taxon>
        <taxon>Embryophyta</taxon>
        <taxon>Tracheophyta</taxon>
        <taxon>Spermatophyta</taxon>
        <taxon>Magnoliopsida</taxon>
        <taxon>Ranunculales</taxon>
        <taxon>Ranunculaceae</taxon>
        <taxon>Thalictroideae</taxon>
        <taxon>Thalictrum</taxon>
    </lineage>
</organism>
<dbReference type="Proteomes" id="UP000554482">
    <property type="component" value="Unassembled WGS sequence"/>
</dbReference>
<dbReference type="OrthoDB" id="434647at2759"/>
<dbReference type="InterPro" id="IPR013087">
    <property type="entry name" value="Znf_C2H2_type"/>
</dbReference>
<evidence type="ECO:0000259" key="1">
    <source>
        <dbReference type="SMART" id="SM00451"/>
    </source>
</evidence>
<dbReference type="SUPFAM" id="SSF57667">
    <property type="entry name" value="beta-beta-alpha zinc fingers"/>
    <property type="match status" value="1"/>
</dbReference>
<dbReference type="InterPro" id="IPR036236">
    <property type="entry name" value="Znf_C2H2_sf"/>
</dbReference>
<gene>
    <name evidence="2" type="ORF">FRX31_031806</name>
</gene>
<name>A0A7J6V0X3_THATH</name>
<accession>A0A7J6V0X3</accession>